<evidence type="ECO:0000256" key="1">
    <source>
        <dbReference type="SAM" id="MobiDB-lite"/>
    </source>
</evidence>
<dbReference type="InterPro" id="IPR005607">
    <property type="entry name" value="BSD_dom"/>
</dbReference>
<evidence type="ECO:0000313" key="3">
    <source>
        <dbReference type="EMBL" id="PNF17063.1"/>
    </source>
</evidence>
<name>A0A2J7PL51_9NEOP</name>
<protein>
    <recommendedName>
        <fullName evidence="2">BSD domain-containing protein</fullName>
    </recommendedName>
</protein>
<feature type="compositionally biased region" description="Acidic residues" evidence="1">
    <location>
        <begin position="354"/>
        <end position="372"/>
    </location>
</feature>
<sequence length="384" mass="43982">MAEERGGGWWDSWYKAAKDKSTEVLQFVRRDLDEFSSAVKNEASNVVSSTTSALKDKLRLHEPESAANTMKRSVSSFFGQVSSVLNPTPDDEDEEAIVIHDSQPVALTKFQVLQHALVTNPDTFLTDPKMEYEKQYEAWLEILEDQLTADRLSKLMAANPDLHSQYTTLVPDQVSHLEFWQRYLFRKALLEDQQARREAMQRRAEKERQAAENFQWDQEKDFGANIELTEEEQTRLLLEYEKECENKKLLRSSSERDSSEDAMMLAYNVRDNHYSPVISESISEPYIATKVDSHQANSDDNIANKQEKLNKFAEKGEFNIDEPTGFKTKEKKDMVIVTDGNSCHTSSCSGDKESNDDDWEQEFDIEDAEVDTLSEQQLTGTGKA</sequence>
<dbReference type="InterPro" id="IPR035925">
    <property type="entry name" value="BSD_dom_sf"/>
</dbReference>
<dbReference type="STRING" id="105785.A0A2J7PL51"/>
<dbReference type="SUPFAM" id="SSF140383">
    <property type="entry name" value="BSD domain-like"/>
    <property type="match status" value="1"/>
</dbReference>
<dbReference type="Proteomes" id="UP000235965">
    <property type="component" value="Unassembled WGS sequence"/>
</dbReference>
<dbReference type="InterPro" id="IPR051494">
    <property type="entry name" value="BSD_domain-containing"/>
</dbReference>
<comment type="caution">
    <text evidence="3">The sequence shown here is derived from an EMBL/GenBank/DDBJ whole genome shotgun (WGS) entry which is preliminary data.</text>
</comment>
<evidence type="ECO:0000259" key="2">
    <source>
        <dbReference type="PROSITE" id="PS50858"/>
    </source>
</evidence>
<proteinExistence type="predicted"/>
<organism evidence="3 4">
    <name type="scientific">Cryptotermes secundus</name>
    <dbReference type="NCBI Taxonomy" id="105785"/>
    <lineage>
        <taxon>Eukaryota</taxon>
        <taxon>Metazoa</taxon>
        <taxon>Ecdysozoa</taxon>
        <taxon>Arthropoda</taxon>
        <taxon>Hexapoda</taxon>
        <taxon>Insecta</taxon>
        <taxon>Pterygota</taxon>
        <taxon>Neoptera</taxon>
        <taxon>Polyneoptera</taxon>
        <taxon>Dictyoptera</taxon>
        <taxon>Blattodea</taxon>
        <taxon>Blattoidea</taxon>
        <taxon>Termitoidae</taxon>
        <taxon>Kalotermitidae</taxon>
        <taxon>Cryptotermitinae</taxon>
        <taxon>Cryptotermes</taxon>
    </lineage>
</organism>
<accession>A0A2J7PL51</accession>
<feature type="compositionally biased region" description="Polar residues" evidence="1">
    <location>
        <begin position="373"/>
        <end position="384"/>
    </location>
</feature>
<dbReference type="AlphaFoldDB" id="A0A2J7PL51"/>
<feature type="region of interest" description="Disordered" evidence="1">
    <location>
        <begin position="341"/>
        <end position="384"/>
    </location>
</feature>
<dbReference type="EMBL" id="NEVH01024527">
    <property type="protein sequence ID" value="PNF17062.1"/>
    <property type="molecule type" value="Genomic_DNA"/>
</dbReference>
<evidence type="ECO:0000313" key="4">
    <source>
        <dbReference type="Proteomes" id="UP000235965"/>
    </source>
</evidence>
<dbReference type="Pfam" id="PF03909">
    <property type="entry name" value="BSD"/>
    <property type="match status" value="1"/>
</dbReference>
<keyword evidence="4" id="KW-1185">Reference proteome</keyword>
<dbReference type="EMBL" id="NEVH01024527">
    <property type="protein sequence ID" value="PNF17063.1"/>
    <property type="molecule type" value="Genomic_DNA"/>
</dbReference>
<dbReference type="InParanoid" id="A0A2J7PL51"/>
<dbReference type="Gene3D" id="1.10.3970.10">
    <property type="entry name" value="BSD domain"/>
    <property type="match status" value="1"/>
</dbReference>
<dbReference type="SMART" id="SM00751">
    <property type="entry name" value="BSD"/>
    <property type="match status" value="1"/>
</dbReference>
<dbReference type="OrthoDB" id="73788at2759"/>
<dbReference type="PROSITE" id="PS50858">
    <property type="entry name" value="BSD"/>
    <property type="match status" value="1"/>
</dbReference>
<reference evidence="3 4" key="1">
    <citation type="submission" date="2017-12" db="EMBL/GenBank/DDBJ databases">
        <title>Hemimetabolous genomes reveal molecular basis of termite eusociality.</title>
        <authorList>
            <person name="Harrison M.C."/>
            <person name="Jongepier E."/>
            <person name="Robertson H.M."/>
            <person name="Arning N."/>
            <person name="Bitard-Feildel T."/>
            <person name="Chao H."/>
            <person name="Childers C.P."/>
            <person name="Dinh H."/>
            <person name="Doddapaneni H."/>
            <person name="Dugan S."/>
            <person name="Gowin J."/>
            <person name="Greiner C."/>
            <person name="Han Y."/>
            <person name="Hu H."/>
            <person name="Hughes D.S.T."/>
            <person name="Huylmans A.-K."/>
            <person name="Kemena C."/>
            <person name="Kremer L.P.M."/>
            <person name="Lee S.L."/>
            <person name="Lopez-Ezquerra A."/>
            <person name="Mallet L."/>
            <person name="Monroy-Kuhn J.M."/>
            <person name="Moser A."/>
            <person name="Murali S.C."/>
            <person name="Muzny D.M."/>
            <person name="Otani S."/>
            <person name="Piulachs M.-D."/>
            <person name="Poelchau M."/>
            <person name="Qu J."/>
            <person name="Schaub F."/>
            <person name="Wada-Katsumata A."/>
            <person name="Worley K.C."/>
            <person name="Xie Q."/>
            <person name="Ylla G."/>
            <person name="Poulsen M."/>
            <person name="Gibbs R.A."/>
            <person name="Schal C."/>
            <person name="Richards S."/>
            <person name="Belles X."/>
            <person name="Korb J."/>
            <person name="Bornberg-Bauer E."/>
        </authorList>
    </citation>
    <scope>NUCLEOTIDE SEQUENCE [LARGE SCALE GENOMIC DNA]</scope>
    <source>
        <tissue evidence="3">Whole body</tissue>
    </source>
</reference>
<dbReference type="PANTHER" id="PTHR16019">
    <property type="entry name" value="SYNAPSE-ASSOCIATED PROTEIN"/>
    <property type="match status" value="1"/>
</dbReference>
<dbReference type="PANTHER" id="PTHR16019:SF5">
    <property type="entry name" value="BSD DOMAIN-CONTAINING PROTEIN 1"/>
    <property type="match status" value="1"/>
</dbReference>
<gene>
    <name evidence="3" type="ORF">B7P43_G00845</name>
</gene>
<feature type="domain" description="BSD" evidence="2">
    <location>
        <begin position="139"/>
        <end position="191"/>
    </location>
</feature>
<dbReference type="GO" id="GO:0005737">
    <property type="term" value="C:cytoplasm"/>
    <property type="evidence" value="ECO:0007669"/>
    <property type="project" value="TreeGrafter"/>
</dbReference>